<dbReference type="Proteomes" id="UP000754563">
    <property type="component" value="Unassembled WGS sequence"/>
</dbReference>
<name>A0A955RKQ2_9BACT</name>
<proteinExistence type="predicted"/>
<feature type="transmembrane region" description="Helical" evidence="1">
    <location>
        <begin position="16"/>
        <end position="37"/>
    </location>
</feature>
<evidence type="ECO:0000259" key="2">
    <source>
        <dbReference type="Pfam" id="PF05569"/>
    </source>
</evidence>
<dbReference type="Pfam" id="PF05569">
    <property type="entry name" value="Peptidase_M56"/>
    <property type="match status" value="1"/>
</dbReference>
<dbReference type="InterPro" id="IPR052173">
    <property type="entry name" value="Beta-lactam_resp_regulator"/>
</dbReference>
<feature type="transmembrane region" description="Helical" evidence="1">
    <location>
        <begin position="260"/>
        <end position="278"/>
    </location>
</feature>
<dbReference type="EMBL" id="JAGQLH010000031">
    <property type="protein sequence ID" value="MCA9385618.1"/>
    <property type="molecule type" value="Genomic_DNA"/>
</dbReference>
<dbReference type="InterPro" id="IPR008756">
    <property type="entry name" value="Peptidase_M56"/>
</dbReference>
<reference evidence="3" key="2">
    <citation type="journal article" date="2021" name="Microbiome">
        <title>Successional dynamics and alternative stable states in a saline activated sludge microbial community over 9 years.</title>
        <authorList>
            <person name="Wang Y."/>
            <person name="Ye J."/>
            <person name="Ju F."/>
            <person name="Liu L."/>
            <person name="Boyd J.A."/>
            <person name="Deng Y."/>
            <person name="Parks D.H."/>
            <person name="Jiang X."/>
            <person name="Yin X."/>
            <person name="Woodcroft B.J."/>
            <person name="Tyson G.W."/>
            <person name="Hugenholtz P."/>
            <person name="Polz M.F."/>
            <person name="Zhang T."/>
        </authorList>
    </citation>
    <scope>NUCLEOTIDE SEQUENCE</scope>
    <source>
        <strain evidence="3">HKST-UBA11</strain>
    </source>
</reference>
<evidence type="ECO:0000313" key="3">
    <source>
        <dbReference type="EMBL" id="MCA9385618.1"/>
    </source>
</evidence>
<dbReference type="AlphaFoldDB" id="A0A955RKQ2"/>
<accession>A0A955RKQ2</accession>
<comment type="caution">
    <text evidence="3">The sequence shown here is derived from an EMBL/GenBank/DDBJ whole genome shotgun (WGS) entry which is preliminary data.</text>
</comment>
<evidence type="ECO:0000313" key="4">
    <source>
        <dbReference type="Proteomes" id="UP000754563"/>
    </source>
</evidence>
<keyword evidence="1" id="KW-0812">Transmembrane</keyword>
<protein>
    <submittedName>
        <fullName evidence="3">M56 family metallopeptidase</fullName>
    </submittedName>
</protein>
<organism evidence="3 4">
    <name type="scientific">Candidatus Dojkabacteria bacterium</name>
    <dbReference type="NCBI Taxonomy" id="2099670"/>
    <lineage>
        <taxon>Bacteria</taxon>
        <taxon>Candidatus Dojkabacteria</taxon>
    </lineage>
</organism>
<dbReference type="CDD" id="cd07326">
    <property type="entry name" value="M56_BlaR1_MecR1_like"/>
    <property type="match status" value="1"/>
</dbReference>
<sequence>MLKNPISKGGLYKAKLILFFVVVMLFVFYAGLIMVVADKVASNASVFQWLINSHVSNFEELVALCSSQPIIRTSIFGGLLVIAGVFYIRAMVGMVIRNTRTYHQLKAYKKKEGEGHIIIDSNRYEAFCGGIFQPCIYISNKVLESFSHEELESILAHEKIHQKSFDPLLIEVVKILTDSMQFIPGVKKLRSTFMIVTELYADQSSIDLAGREVVANSLYKMLVQEEYVSNGFARYTDQSVRIKVLIGQDYDLNLGSVGRYFAIILVITTVFLSSILQVNAVGYCEMREEGVIVVRSTSGDHSSEQMSRELLYTPL</sequence>
<keyword evidence="1" id="KW-1133">Transmembrane helix</keyword>
<dbReference type="Gene3D" id="3.30.2010.10">
    <property type="entry name" value="Metalloproteases ('zincins'), catalytic domain"/>
    <property type="match status" value="1"/>
</dbReference>
<dbReference type="PANTHER" id="PTHR34978">
    <property type="entry name" value="POSSIBLE SENSOR-TRANSDUCER PROTEIN BLAR"/>
    <property type="match status" value="1"/>
</dbReference>
<feature type="transmembrane region" description="Helical" evidence="1">
    <location>
        <begin position="75"/>
        <end position="96"/>
    </location>
</feature>
<feature type="domain" description="Peptidase M56" evidence="2">
    <location>
        <begin position="2"/>
        <end position="208"/>
    </location>
</feature>
<gene>
    <name evidence="3" type="ORF">KC717_03140</name>
</gene>
<dbReference type="PANTHER" id="PTHR34978:SF3">
    <property type="entry name" value="SLR0241 PROTEIN"/>
    <property type="match status" value="1"/>
</dbReference>
<reference evidence="3" key="1">
    <citation type="submission" date="2020-04" db="EMBL/GenBank/DDBJ databases">
        <authorList>
            <person name="Zhang T."/>
        </authorList>
    </citation>
    <scope>NUCLEOTIDE SEQUENCE</scope>
    <source>
        <strain evidence="3">HKST-UBA11</strain>
    </source>
</reference>
<keyword evidence="1" id="KW-0472">Membrane</keyword>
<evidence type="ECO:0000256" key="1">
    <source>
        <dbReference type="SAM" id="Phobius"/>
    </source>
</evidence>